<reference evidence="1" key="1">
    <citation type="submission" date="2022-07" db="EMBL/GenBank/DDBJ databases">
        <authorList>
            <person name="Trinca V."/>
            <person name="Uliana J.V.C."/>
            <person name="Torres T.T."/>
            <person name="Ward R.J."/>
            <person name="Monesi N."/>
        </authorList>
    </citation>
    <scope>NUCLEOTIDE SEQUENCE</scope>
    <source>
        <strain evidence="1">HSMRA1968</strain>
        <tissue evidence="1">Whole embryos</tissue>
    </source>
</reference>
<gene>
    <name evidence="1" type="ORF">Bhyg_07970</name>
</gene>
<keyword evidence="2" id="KW-1185">Reference proteome</keyword>
<evidence type="ECO:0000313" key="2">
    <source>
        <dbReference type="Proteomes" id="UP001151699"/>
    </source>
</evidence>
<evidence type="ECO:0000313" key="1">
    <source>
        <dbReference type="EMBL" id="KAJ6643014.1"/>
    </source>
</evidence>
<dbReference type="AlphaFoldDB" id="A0A9Q0N5J0"/>
<dbReference type="EMBL" id="WJQU01000002">
    <property type="protein sequence ID" value="KAJ6643014.1"/>
    <property type="molecule type" value="Genomic_DNA"/>
</dbReference>
<proteinExistence type="predicted"/>
<protein>
    <submittedName>
        <fullName evidence="1">Uncharacterized protein</fullName>
    </submittedName>
</protein>
<organism evidence="1 2">
    <name type="scientific">Pseudolycoriella hygida</name>
    <dbReference type="NCBI Taxonomy" id="35572"/>
    <lineage>
        <taxon>Eukaryota</taxon>
        <taxon>Metazoa</taxon>
        <taxon>Ecdysozoa</taxon>
        <taxon>Arthropoda</taxon>
        <taxon>Hexapoda</taxon>
        <taxon>Insecta</taxon>
        <taxon>Pterygota</taxon>
        <taxon>Neoptera</taxon>
        <taxon>Endopterygota</taxon>
        <taxon>Diptera</taxon>
        <taxon>Nematocera</taxon>
        <taxon>Sciaroidea</taxon>
        <taxon>Sciaridae</taxon>
        <taxon>Pseudolycoriella</taxon>
    </lineage>
</organism>
<name>A0A9Q0N5J0_9DIPT</name>
<accession>A0A9Q0N5J0</accession>
<comment type="caution">
    <text evidence="1">The sequence shown here is derived from an EMBL/GenBank/DDBJ whole genome shotgun (WGS) entry which is preliminary data.</text>
</comment>
<sequence length="38" mass="4676">MHRKTTLIEKLSIENQIEMQQLWRKSLEVDVFRKSEKC</sequence>
<dbReference type="Proteomes" id="UP001151699">
    <property type="component" value="Chromosome B"/>
</dbReference>